<keyword evidence="2" id="KW-1133">Transmembrane helix</keyword>
<accession>A0A165QWT4</accession>
<keyword evidence="4" id="KW-1185">Reference proteome</keyword>
<evidence type="ECO:0000313" key="4">
    <source>
        <dbReference type="Proteomes" id="UP000076727"/>
    </source>
</evidence>
<proteinExistence type="predicted"/>
<protein>
    <submittedName>
        <fullName evidence="3">Uncharacterized protein</fullName>
    </submittedName>
</protein>
<feature type="compositionally biased region" description="Basic and acidic residues" evidence="1">
    <location>
        <begin position="235"/>
        <end position="251"/>
    </location>
</feature>
<keyword evidence="2" id="KW-0472">Membrane</keyword>
<feature type="region of interest" description="Disordered" evidence="1">
    <location>
        <begin position="228"/>
        <end position="273"/>
    </location>
</feature>
<dbReference type="Proteomes" id="UP000076727">
    <property type="component" value="Unassembled WGS sequence"/>
</dbReference>
<reference evidence="3 4" key="1">
    <citation type="journal article" date="2016" name="Mol. Biol. Evol.">
        <title>Comparative Genomics of Early-Diverging Mushroom-Forming Fungi Provides Insights into the Origins of Lignocellulose Decay Capabilities.</title>
        <authorList>
            <person name="Nagy L.G."/>
            <person name="Riley R."/>
            <person name="Tritt A."/>
            <person name="Adam C."/>
            <person name="Daum C."/>
            <person name="Floudas D."/>
            <person name="Sun H."/>
            <person name="Yadav J.S."/>
            <person name="Pangilinan J."/>
            <person name="Larsson K.H."/>
            <person name="Matsuura K."/>
            <person name="Barry K."/>
            <person name="Labutti K."/>
            <person name="Kuo R."/>
            <person name="Ohm R.A."/>
            <person name="Bhattacharya S.S."/>
            <person name="Shirouzu T."/>
            <person name="Yoshinaga Y."/>
            <person name="Martin F.M."/>
            <person name="Grigoriev I.V."/>
            <person name="Hibbett D.S."/>
        </authorList>
    </citation>
    <scope>NUCLEOTIDE SEQUENCE [LARGE SCALE GENOMIC DNA]</scope>
    <source>
        <strain evidence="3 4">L-15889</strain>
    </source>
</reference>
<evidence type="ECO:0000256" key="2">
    <source>
        <dbReference type="SAM" id="Phobius"/>
    </source>
</evidence>
<keyword evidence="2" id="KW-0812">Transmembrane</keyword>
<dbReference type="EMBL" id="KV429054">
    <property type="protein sequence ID" value="KZT70027.1"/>
    <property type="molecule type" value="Genomic_DNA"/>
</dbReference>
<feature type="compositionally biased region" description="Acidic residues" evidence="1">
    <location>
        <begin position="258"/>
        <end position="267"/>
    </location>
</feature>
<evidence type="ECO:0000313" key="3">
    <source>
        <dbReference type="EMBL" id="KZT70027.1"/>
    </source>
</evidence>
<dbReference type="AlphaFoldDB" id="A0A165QWT4"/>
<feature type="region of interest" description="Disordered" evidence="1">
    <location>
        <begin position="1"/>
        <end position="27"/>
    </location>
</feature>
<evidence type="ECO:0000256" key="1">
    <source>
        <dbReference type="SAM" id="MobiDB-lite"/>
    </source>
</evidence>
<name>A0A165QWT4_9APHY</name>
<feature type="transmembrane region" description="Helical" evidence="2">
    <location>
        <begin position="34"/>
        <end position="56"/>
    </location>
</feature>
<organism evidence="3 4">
    <name type="scientific">Daedalea quercina L-15889</name>
    <dbReference type="NCBI Taxonomy" id="1314783"/>
    <lineage>
        <taxon>Eukaryota</taxon>
        <taxon>Fungi</taxon>
        <taxon>Dikarya</taxon>
        <taxon>Basidiomycota</taxon>
        <taxon>Agaricomycotina</taxon>
        <taxon>Agaricomycetes</taxon>
        <taxon>Polyporales</taxon>
        <taxon>Fomitopsis</taxon>
    </lineage>
</organism>
<sequence>MSTSMSMSASASSSAASANPTGVDSGLGNSSNPQLPFSFLMAFIAVFLFFIGCGFGTRRLSIELQRTMMHAAYQCDNLPPKPELSDVRPRRMCEKAAGKFYDFLPLSVSYVREEKCEPEEPILLPEPPQIPGFPRGLRVLEFVPFVSIFLAVRTLRQMRQVQAAATAGNAVQLHSILEHPSPPVRAVNVSVLIAMPSPHSHRPNPRYSNSSGYSKDLADYRIPSLAYASEPSPVDEERRKSSLSTGKERESGLFPDSVPEEEEDTEGEYAIGVLQVPWDVGEVDIS</sequence>
<dbReference type="OrthoDB" id="2796963at2759"/>
<feature type="compositionally biased region" description="Low complexity" evidence="1">
    <location>
        <begin position="1"/>
        <end position="18"/>
    </location>
</feature>
<gene>
    <name evidence="3" type="ORF">DAEQUDRAFT_236624</name>
</gene>